<gene>
    <name evidence="1" type="ORF">SAMN04487942_0134</name>
</gene>
<dbReference type="STRING" id="604089.SAMN04487942_0134"/>
<keyword evidence="2" id="KW-1185">Reference proteome</keyword>
<name>A0A1H8RQH1_9FLAO</name>
<evidence type="ECO:0000313" key="2">
    <source>
        <dbReference type="Proteomes" id="UP000198657"/>
    </source>
</evidence>
<protein>
    <submittedName>
        <fullName evidence="1">Uncharacterized protein</fullName>
    </submittedName>
</protein>
<reference evidence="2" key="1">
    <citation type="submission" date="2016-10" db="EMBL/GenBank/DDBJ databases">
        <authorList>
            <person name="Varghese N."/>
            <person name="Submissions S."/>
        </authorList>
    </citation>
    <scope>NUCLEOTIDE SEQUENCE [LARGE SCALE GENOMIC DNA]</scope>
    <source>
        <strain evidence="2">CGMCC 1.8704</strain>
    </source>
</reference>
<proteinExistence type="predicted"/>
<dbReference type="RefSeq" id="WP_420259952.1">
    <property type="nucleotide sequence ID" value="NZ_CBCSFM010000015.1"/>
</dbReference>
<organism evidence="1 2">
    <name type="scientific">Flavobacterium sinopsychrotolerans</name>
    <dbReference type="NCBI Taxonomy" id="604089"/>
    <lineage>
        <taxon>Bacteria</taxon>
        <taxon>Pseudomonadati</taxon>
        <taxon>Bacteroidota</taxon>
        <taxon>Flavobacteriia</taxon>
        <taxon>Flavobacteriales</taxon>
        <taxon>Flavobacteriaceae</taxon>
        <taxon>Flavobacterium</taxon>
    </lineage>
</organism>
<dbReference type="EMBL" id="FODN01000013">
    <property type="protein sequence ID" value="SEO68592.1"/>
    <property type="molecule type" value="Genomic_DNA"/>
</dbReference>
<accession>A0A1H8RQH1</accession>
<evidence type="ECO:0000313" key="1">
    <source>
        <dbReference type="EMBL" id="SEO68592.1"/>
    </source>
</evidence>
<dbReference type="Proteomes" id="UP000198657">
    <property type="component" value="Unassembled WGS sequence"/>
</dbReference>
<sequence>MKNTIYIIFLLISNVNYSQDYRSPEYQKLRIDEAITCIKNNELERATMILYFVNNINSTNNLLCKSKGYRSGGTENRIRTTHHLKVAKGW</sequence>
<dbReference type="AlphaFoldDB" id="A0A1H8RQH1"/>